<dbReference type="Proteomes" id="UP001519460">
    <property type="component" value="Unassembled WGS sequence"/>
</dbReference>
<sequence>MCKVHSSGRAGIVRVSLGLFPAWANEIWRVHPLASSPAIRHRTDELTRHLSSLGGGRNVAIAHARGNRSDVLWDYFVAAWNQPNDSNADRDSAKDSGNISVIRASYKRGLIDK</sequence>
<keyword evidence="2" id="KW-1185">Reference proteome</keyword>
<accession>A0ABD0KY78</accession>
<proteinExistence type="predicted"/>
<evidence type="ECO:0000313" key="1">
    <source>
        <dbReference type="EMBL" id="KAK7491742.1"/>
    </source>
</evidence>
<name>A0ABD0KY78_9CAEN</name>
<reference evidence="1 2" key="1">
    <citation type="journal article" date="2023" name="Sci. Data">
        <title>Genome assembly of the Korean intertidal mud-creeper Batillaria attramentaria.</title>
        <authorList>
            <person name="Patra A.K."/>
            <person name="Ho P.T."/>
            <person name="Jun S."/>
            <person name="Lee S.J."/>
            <person name="Kim Y."/>
            <person name="Won Y.J."/>
        </authorList>
    </citation>
    <scope>NUCLEOTIDE SEQUENCE [LARGE SCALE GENOMIC DNA]</scope>
    <source>
        <strain evidence="1">Wonlab-2016</strain>
    </source>
</reference>
<dbReference type="EMBL" id="JACVVK020000111">
    <property type="protein sequence ID" value="KAK7491742.1"/>
    <property type="molecule type" value="Genomic_DNA"/>
</dbReference>
<organism evidence="1 2">
    <name type="scientific">Batillaria attramentaria</name>
    <dbReference type="NCBI Taxonomy" id="370345"/>
    <lineage>
        <taxon>Eukaryota</taxon>
        <taxon>Metazoa</taxon>
        <taxon>Spiralia</taxon>
        <taxon>Lophotrochozoa</taxon>
        <taxon>Mollusca</taxon>
        <taxon>Gastropoda</taxon>
        <taxon>Caenogastropoda</taxon>
        <taxon>Sorbeoconcha</taxon>
        <taxon>Cerithioidea</taxon>
        <taxon>Batillariidae</taxon>
        <taxon>Batillaria</taxon>
    </lineage>
</organism>
<protein>
    <submittedName>
        <fullName evidence="1">Uncharacterized protein</fullName>
    </submittedName>
</protein>
<dbReference type="AlphaFoldDB" id="A0ABD0KY78"/>
<evidence type="ECO:0000313" key="2">
    <source>
        <dbReference type="Proteomes" id="UP001519460"/>
    </source>
</evidence>
<comment type="caution">
    <text evidence="1">The sequence shown here is derived from an EMBL/GenBank/DDBJ whole genome shotgun (WGS) entry which is preliminary data.</text>
</comment>
<gene>
    <name evidence="1" type="ORF">BaRGS_00016998</name>
</gene>